<evidence type="ECO:0000313" key="1">
    <source>
        <dbReference type="EMBL" id="MBX00088.1"/>
    </source>
</evidence>
<sequence length="73" mass="8751">MEVFCPTFTRLFFLRRRERAKETLVLLLRSFSLLCFRKLLVIFGNYSCKISLLLLNLRSYAILFGKDSLWIKQ</sequence>
<organism evidence="1">
    <name type="scientific">Rhizophora mucronata</name>
    <name type="common">Asiatic mangrove</name>
    <dbReference type="NCBI Taxonomy" id="61149"/>
    <lineage>
        <taxon>Eukaryota</taxon>
        <taxon>Viridiplantae</taxon>
        <taxon>Streptophyta</taxon>
        <taxon>Embryophyta</taxon>
        <taxon>Tracheophyta</taxon>
        <taxon>Spermatophyta</taxon>
        <taxon>Magnoliopsida</taxon>
        <taxon>eudicotyledons</taxon>
        <taxon>Gunneridae</taxon>
        <taxon>Pentapetalae</taxon>
        <taxon>rosids</taxon>
        <taxon>fabids</taxon>
        <taxon>Malpighiales</taxon>
        <taxon>Rhizophoraceae</taxon>
        <taxon>Rhizophora</taxon>
    </lineage>
</organism>
<reference evidence="1" key="1">
    <citation type="submission" date="2018-02" db="EMBL/GenBank/DDBJ databases">
        <title>Rhizophora mucronata_Transcriptome.</title>
        <authorList>
            <person name="Meera S.P."/>
            <person name="Sreeshan A."/>
            <person name="Augustine A."/>
        </authorList>
    </citation>
    <scope>NUCLEOTIDE SEQUENCE</scope>
    <source>
        <tissue evidence="1">Leaf</tissue>
    </source>
</reference>
<protein>
    <submittedName>
        <fullName evidence="1">Histone H2AX</fullName>
    </submittedName>
</protein>
<proteinExistence type="predicted"/>
<name>A0A2P2K300_RHIMU</name>
<dbReference type="EMBL" id="GGEC01019604">
    <property type="protein sequence ID" value="MBX00088.1"/>
    <property type="molecule type" value="Transcribed_RNA"/>
</dbReference>
<dbReference type="AlphaFoldDB" id="A0A2P2K300"/>
<accession>A0A2P2K300</accession>